<organism evidence="2 3">
    <name type="scientific">Fulvitalea axinellae</name>
    <dbReference type="NCBI Taxonomy" id="1182444"/>
    <lineage>
        <taxon>Bacteria</taxon>
        <taxon>Pseudomonadati</taxon>
        <taxon>Bacteroidota</taxon>
        <taxon>Cytophagia</taxon>
        <taxon>Cytophagales</taxon>
        <taxon>Persicobacteraceae</taxon>
        <taxon>Fulvitalea</taxon>
    </lineage>
</organism>
<accession>A0AAU9CMF2</accession>
<feature type="transmembrane region" description="Helical" evidence="1">
    <location>
        <begin position="137"/>
        <end position="156"/>
    </location>
</feature>
<reference evidence="2 3" key="1">
    <citation type="submission" date="2021-12" db="EMBL/GenBank/DDBJ databases">
        <title>Genome sequencing of bacteria with rrn-lacking chromosome and rrn-plasmid.</title>
        <authorList>
            <person name="Anda M."/>
            <person name="Iwasaki W."/>
        </authorList>
    </citation>
    <scope>NUCLEOTIDE SEQUENCE [LARGE SCALE GENOMIC DNA]</scope>
    <source>
        <strain evidence="2 3">DSM 100852</strain>
    </source>
</reference>
<dbReference type="KEGG" id="fax:FUAX_26630"/>
<evidence type="ECO:0008006" key="4">
    <source>
        <dbReference type="Google" id="ProtNLM"/>
    </source>
</evidence>
<evidence type="ECO:0000313" key="2">
    <source>
        <dbReference type="EMBL" id="BDD10231.1"/>
    </source>
</evidence>
<dbReference type="Proteomes" id="UP001348817">
    <property type="component" value="Chromosome"/>
</dbReference>
<dbReference type="RefSeq" id="WP_338391801.1">
    <property type="nucleotide sequence ID" value="NZ_AP025314.1"/>
</dbReference>
<feature type="transmembrane region" description="Helical" evidence="1">
    <location>
        <begin position="38"/>
        <end position="57"/>
    </location>
</feature>
<name>A0AAU9CMF2_9BACT</name>
<dbReference type="AlphaFoldDB" id="A0AAU9CMF2"/>
<keyword evidence="3" id="KW-1185">Reference proteome</keyword>
<feature type="transmembrane region" description="Helical" evidence="1">
    <location>
        <begin position="111"/>
        <end position="131"/>
    </location>
</feature>
<evidence type="ECO:0000313" key="3">
    <source>
        <dbReference type="Proteomes" id="UP001348817"/>
    </source>
</evidence>
<sequence length="183" mass="19930">MSFKKFIIIPLMVAALAFTIQALDQVLHSYVPPEGNLGFGWIAFQAWAMYFLAGCDLKGGVKTFLGYVMGILASIGIMTIGGQLGDLGFWAFPVAVFIIVIPVMCLEKIQWLDFIPALFVGAGVFFAFMSYVPGATFTSATITELIYCVIGLFYGFMTVSLRGAYEAKVNAGQEEETPEEVEA</sequence>
<dbReference type="InterPro" id="IPR009476">
    <property type="entry name" value="DUF1097"/>
</dbReference>
<dbReference type="Pfam" id="PF06496">
    <property type="entry name" value="DUF1097"/>
    <property type="match status" value="1"/>
</dbReference>
<keyword evidence="1" id="KW-0472">Membrane</keyword>
<gene>
    <name evidence="2" type="ORF">FUAX_26630</name>
</gene>
<evidence type="ECO:0000256" key="1">
    <source>
        <dbReference type="SAM" id="Phobius"/>
    </source>
</evidence>
<keyword evidence="1" id="KW-1133">Transmembrane helix</keyword>
<keyword evidence="1" id="KW-0812">Transmembrane</keyword>
<proteinExistence type="predicted"/>
<feature type="transmembrane region" description="Helical" evidence="1">
    <location>
        <begin position="64"/>
        <end position="81"/>
    </location>
</feature>
<feature type="transmembrane region" description="Helical" evidence="1">
    <location>
        <begin position="87"/>
        <end position="106"/>
    </location>
</feature>
<protein>
    <recommendedName>
        <fullName evidence="4">DUF1097 domain-containing protein</fullName>
    </recommendedName>
</protein>
<dbReference type="EMBL" id="AP025314">
    <property type="protein sequence ID" value="BDD10231.1"/>
    <property type="molecule type" value="Genomic_DNA"/>
</dbReference>